<dbReference type="EMBL" id="BMAV01028038">
    <property type="protein sequence ID" value="GFS64441.1"/>
    <property type="molecule type" value="Genomic_DNA"/>
</dbReference>
<reference evidence="1" key="1">
    <citation type="submission" date="2020-08" db="EMBL/GenBank/DDBJ databases">
        <title>Multicomponent nature underlies the extraordinary mechanical properties of spider dragline silk.</title>
        <authorList>
            <person name="Kono N."/>
            <person name="Nakamura H."/>
            <person name="Mori M."/>
            <person name="Yoshida Y."/>
            <person name="Ohtoshi R."/>
            <person name="Malay A.D."/>
            <person name="Moran D.A.P."/>
            <person name="Tomita M."/>
            <person name="Numata K."/>
            <person name="Arakawa K."/>
        </authorList>
    </citation>
    <scope>NUCLEOTIDE SEQUENCE</scope>
</reference>
<dbReference type="Proteomes" id="UP000886998">
    <property type="component" value="Unassembled WGS sequence"/>
</dbReference>
<protein>
    <submittedName>
        <fullName evidence="1">Uncharacterized protein</fullName>
    </submittedName>
</protein>
<accession>A0A8X6IWZ0</accession>
<evidence type="ECO:0000313" key="2">
    <source>
        <dbReference type="Proteomes" id="UP000886998"/>
    </source>
</evidence>
<gene>
    <name evidence="1" type="ORF">TNIN_54081</name>
</gene>
<comment type="caution">
    <text evidence="1">The sequence shown here is derived from an EMBL/GenBank/DDBJ whole genome shotgun (WGS) entry which is preliminary data.</text>
</comment>
<sequence>MLAAERLYPSRFGLREPASQVAKLIIFLEAVSSPNNGRNGGALVSRKNRASHLKQLLCALTDEPQGTPNFHRVGGRKIWREIPSPGDFSLHILRIISGSFGFIKNLRILFRMIYPDHKWKLTVYVYVYSLIGFRNKIK</sequence>
<organism evidence="1 2">
    <name type="scientific">Trichonephila inaurata madagascariensis</name>
    <dbReference type="NCBI Taxonomy" id="2747483"/>
    <lineage>
        <taxon>Eukaryota</taxon>
        <taxon>Metazoa</taxon>
        <taxon>Ecdysozoa</taxon>
        <taxon>Arthropoda</taxon>
        <taxon>Chelicerata</taxon>
        <taxon>Arachnida</taxon>
        <taxon>Araneae</taxon>
        <taxon>Araneomorphae</taxon>
        <taxon>Entelegynae</taxon>
        <taxon>Araneoidea</taxon>
        <taxon>Nephilidae</taxon>
        <taxon>Trichonephila</taxon>
        <taxon>Trichonephila inaurata</taxon>
    </lineage>
</organism>
<proteinExistence type="predicted"/>
<dbReference type="AlphaFoldDB" id="A0A8X6IWZ0"/>
<evidence type="ECO:0000313" key="1">
    <source>
        <dbReference type="EMBL" id="GFS64441.1"/>
    </source>
</evidence>
<keyword evidence="2" id="KW-1185">Reference proteome</keyword>
<name>A0A8X6IWZ0_9ARAC</name>